<feature type="transmembrane region" description="Helical" evidence="1">
    <location>
        <begin position="9"/>
        <end position="31"/>
    </location>
</feature>
<keyword evidence="1" id="KW-0812">Transmembrane</keyword>
<sequence>MKFTRIRDLVAVAIIAGVLAWVGLRSLYSVLPTLPKLAAITFGVLAVVEAIFAWQLRARIAEGKVQPLTAARAVALAKASSLVGALMFGVWGGVAAYLLPQAATVTAAANDSVTAVIGLIGSAMLVGAALWLEQCCRTPDPPHDRDKPGPL</sequence>
<proteinExistence type="predicted"/>
<dbReference type="Proteomes" id="UP000517916">
    <property type="component" value="Unassembled WGS sequence"/>
</dbReference>
<feature type="transmembrane region" description="Helical" evidence="1">
    <location>
        <begin position="112"/>
        <end position="132"/>
    </location>
</feature>
<keyword evidence="1" id="KW-1133">Transmembrane helix</keyword>
<protein>
    <recommendedName>
        <fullName evidence="4">DUF3180 domain-containing protein</fullName>
    </recommendedName>
</protein>
<comment type="caution">
    <text evidence="2">The sequence shown here is derived from an EMBL/GenBank/DDBJ whole genome shotgun (WGS) entry which is preliminary data.</text>
</comment>
<feature type="transmembrane region" description="Helical" evidence="1">
    <location>
        <begin position="37"/>
        <end position="54"/>
    </location>
</feature>
<keyword evidence="3" id="KW-1185">Reference proteome</keyword>
<keyword evidence="1" id="KW-0472">Membrane</keyword>
<organism evidence="2 3">
    <name type="scientific">Kutzneria viridogrisea</name>
    <dbReference type="NCBI Taxonomy" id="47990"/>
    <lineage>
        <taxon>Bacteria</taxon>
        <taxon>Bacillati</taxon>
        <taxon>Actinomycetota</taxon>
        <taxon>Actinomycetes</taxon>
        <taxon>Pseudonocardiales</taxon>
        <taxon>Pseudonocardiaceae</taxon>
        <taxon>Kutzneria</taxon>
    </lineage>
</organism>
<evidence type="ECO:0000256" key="1">
    <source>
        <dbReference type="SAM" id="Phobius"/>
    </source>
</evidence>
<accession>A0ABR6BWJ7</accession>
<dbReference type="InterPro" id="IPR021517">
    <property type="entry name" value="DUF3180"/>
</dbReference>
<dbReference type="Pfam" id="PF11377">
    <property type="entry name" value="DUF3180"/>
    <property type="match status" value="1"/>
</dbReference>
<evidence type="ECO:0000313" key="3">
    <source>
        <dbReference type="Proteomes" id="UP000517916"/>
    </source>
</evidence>
<dbReference type="EMBL" id="JACJID010000008">
    <property type="protein sequence ID" value="MBA8931253.1"/>
    <property type="molecule type" value="Genomic_DNA"/>
</dbReference>
<gene>
    <name evidence="2" type="ORF">BC739_008500</name>
</gene>
<reference evidence="2 3" key="1">
    <citation type="submission" date="2020-08" db="EMBL/GenBank/DDBJ databases">
        <title>Genomic Encyclopedia of Archaeal and Bacterial Type Strains, Phase II (KMG-II): from individual species to whole genera.</title>
        <authorList>
            <person name="Goeker M."/>
        </authorList>
    </citation>
    <scope>NUCLEOTIDE SEQUENCE [LARGE SCALE GENOMIC DNA]</scope>
    <source>
        <strain evidence="2 3">DSM 43850</strain>
    </source>
</reference>
<evidence type="ECO:0000313" key="2">
    <source>
        <dbReference type="EMBL" id="MBA8931253.1"/>
    </source>
</evidence>
<name>A0ABR6BWJ7_9PSEU</name>
<feature type="transmembrane region" description="Helical" evidence="1">
    <location>
        <begin position="75"/>
        <end position="100"/>
    </location>
</feature>
<dbReference type="RefSeq" id="WP_030109568.1">
    <property type="nucleotide sequence ID" value="NZ_BAAABQ010000015.1"/>
</dbReference>
<evidence type="ECO:0008006" key="4">
    <source>
        <dbReference type="Google" id="ProtNLM"/>
    </source>
</evidence>